<organism evidence="2 3">
    <name type="scientific">Pseudomonas turukhanskensis</name>
    <dbReference type="NCBI Taxonomy" id="1806536"/>
    <lineage>
        <taxon>Bacteria</taxon>
        <taxon>Pseudomonadati</taxon>
        <taxon>Pseudomonadota</taxon>
        <taxon>Gammaproteobacteria</taxon>
        <taxon>Pseudomonadales</taxon>
        <taxon>Pseudomonadaceae</taxon>
        <taxon>Pseudomonas</taxon>
    </lineage>
</organism>
<keyword evidence="1" id="KW-0812">Transmembrane</keyword>
<accession>A0A9W6K6Y6</accession>
<feature type="transmembrane region" description="Helical" evidence="1">
    <location>
        <begin position="143"/>
        <end position="164"/>
    </location>
</feature>
<sequence length="176" mass="19474">MSLGKRLLDVDASFSTYLPVLWLTMLAMHYSNIAEHLGFSAATLAPMVYVCGGTLAVPATYVPPFVVALVMAFVGIGVFHRWGVWQRKYFKTSRKGGSVNAAAFLMAALWLGFGGALNCEFIPSHSEPKRWDVLLTMARLNFPVYAGSSSFCLVGFFYSAVIWLRKKEPAFGVQFR</sequence>
<feature type="transmembrane region" description="Helical" evidence="1">
    <location>
        <begin position="61"/>
        <end position="80"/>
    </location>
</feature>
<feature type="transmembrane region" description="Helical" evidence="1">
    <location>
        <begin position="101"/>
        <end position="123"/>
    </location>
</feature>
<comment type="caution">
    <text evidence="2">The sequence shown here is derived from an EMBL/GenBank/DDBJ whole genome shotgun (WGS) entry which is preliminary data.</text>
</comment>
<evidence type="ECO:0000313" key="3">
    <source>
        <dbReference type="Proteomes" id="UP001143328"/>
    </source>
</evidence>
<proteinExistence type="predicted"/>
<reference evidence="2" key="2">
    <citation type="submission" date="2023-01" db="EMBL/GenBank/DDBJ databases">
        <authorList>
            <person name="Sun Q."/>
            <person name="Evtushenko L."/>
        </authorList>
    </citation>
    <scope>NUCLEOTIDE SEQUENCE</scope>
    <source>
        <strain evidence="2">VKM B-2935</strain>
    </source>
</reference>
<protein>
    <submittedName>
        <fullName evidence="2">Uncharacterized protein</fullName>
    </submittedName>
</protein>
<evidence type="ECO:0000256" key="1">
    <source>
        <dbReference type="SAM" id="Phobius"/>
    </source>
</evidence>
<evidence type="ECO:0000313" key="2">
    <source>
        <dbReference type="EMBL" id="GLK89373.1"/>
    </source>
</evidence>
<gene>
    <name evidence="2" type="ORF">GCM10017655_24350</name>
</gene>
<keyword evidence="1" id="KW-1133">Transmembrane helix</keyword>
<name>A0A9W6K6Y6_9PSED</name>
<keyword evidence="1" id="KW-0472">Membrane</keyword>
<dbReference type="EMBL" id="BSFN01000006">
    <property type="protein sequence ID" value="GLK89373.1"/>
    <property type="molecule type" value="Genomic_DNA"/>
</dbReference>
<feature type="transmembrane region" description="Helical" evidence="1">
    <location>
        <begin position="12"/>
        <end position="30"/>
    </location>
</feature>
<reference evidence="2" key="1">
    <citation type="journal article" date="2014" name="Int. J. Syst. Evol. Microbiol.">
        <title>Complete genome sequence of Corynebacterium casei LMG S-19264T (=DSM 44701T), isolated from a smear-ripened cheese.</title>
        <authorList>
            <consortium name="US DOE Joint Genome Institute (JGI-PGF)"/>
            <person name="Walter F."/>
            <person name="Albersmeier A."/>
            <person name="Kalinowski J."/>
            <person name="Ruckert C."/>
        </authorList>
    </citation>
    <scope>NUCLEOTIDE SEQUENCE</scope>
    <source>
        <strain evidence="2">VKM B-2935</strain>
    </source>
</reference>
<dbReference type="RefSeq" id="WP_271195571.1">
    <property type="nucleotide sequence ID" value="NZ_BSFN01000006.1"/>
</dbReference>
<dbReference type="AlphaFoldDB" id="A0A9W6K6Y6"/>
<keyword evidence="3" id="KW-1185">Reference proteome</keyword>
<dbReference type="Proteomes" id="UP001143328">
    <property type="component" value="Unassembled WGS sequence"/>
</dbReference>